<proteinExistence type="predicted"/>
<comment type="caution">
    <text evidence="1">The sequence shown here is derived from an EMBL/GenBank/DDBJ whole genome shotgun (WGS) entry which is preliminary data.</text>
</comment>
<evidence type="ECO:0000313" key="1">
    <source>
        <dbReference type="EMBL" id="MFM0102977.1"/>
    </source>
</evidence>
<gene>
    <name evidence="1" type="ORF">PQR01_05665</name>
</gene>
<name>A0ACC7N667_9BURK</name>
<evidence type="ECO:0000313" key="2">
    <source>
        <dbReference type="Proteomes" id="UP001629235"/>
    </source>
</evidence>
<dbReference type="Proteomes" id="UP001629235">
    <property type="component" value="Unassembled WGS sequence"/>
</dbReference>
<protein>
    <submittedName>
        <fullName evidence="1">TonB family protein</fullName>
    </submittedName>
</protein>
<sequence length="261" mass="27155">MLQIAMANREPPTIAATGYRRAVIVLGAVICAHVVLLAVMMASRDRTVERPVEPRTVTAVLLSPEPEPPIPATPATPATPAAIVPPTPPVARPAVRIKPSPQPQPQPQPQPRPRVPRSVATPAPEAPSQNAAMPPAAPQAAPAPAIPSPAAPTTTSAPAAERTTPASTAPKNVSHVDCTIPKPDYPEISKRRSESGTAVVRFVVGLGGGIETMQLQKSSGYERLDEAALAAVHGSVCRPYSENGTVVRAAYSQSFVFGLTD</sequence>
<organism evidence="1 2">
    <name type="scientific">Paraburkholderia rhynchosiae</name>
    <dbReference type="NCBI Taxonomy" id="487049"/>
    <lineage>
        <taxon>Bacteria</taxon>
        <taxon>Pseudomonadati</taxon>
        <taxon>Pseudomonadota</taxon>
        <taxon>Betaproteobacteria</taxon>
        <taxon>Burkholderiales</taxon>
        <taxon>Burkholderiaceae</taxon>
        <taxon>Paraburkholderia</taxon>
    </lineage>
</organism>
<accession>A0ACC7N667</accession>
<dbReference type="EMBL" id="JAQQDW010000007">
    <property type="protein sequence ID" value="MFM0102977.1"/>
    <property type="molecule type" value="Genomic_DNA"/>
</dbReference>
<keyword evidence="2" id="KW-1185">Reference proteome</keyword>
<reference evidence="1 2" key="1">
    <citation type="journal article" date="2024" name="Chem. Sci.">
        <title>Discovery of megapolipeptins by genome mining of a Burkholderiales bacteria collection.</title>
        <authorList>
            <person name="Paulo B.S."/>
            <person name="Recchia M.J.J."/>
            <person name="Lee S."/>
            <person name="Fergusson C.H."/>
            <person name="Romanowski S.B."/>
            <person name="Hernandez A."/>
            <person name="Krull N."/>
            <person name="Liu D.Y."/>
            <person name="Cavanagh H."/>
            <person name="Bos A."/>
            <person name="Gray C.A."/>
            <person name="Murphy B.T."/>
            <person name="Linington R.G."/>
            <person name="Eustaquio A.S."/>
        </authorList>
    </citation>
    <scope>NUCLEOTIDE SEQUENCE [LARGE SCALE GENOMIC DNA]</scope>
    <source>
        <strain evidence="1 2">RL18-126-BIB-B</strain>
    </source>
</reference>